<dbReference type="PROSITE" id="PS51379">
    <property type="entry name" value="4FE4S_FER_2"/>
    <property type="match status" value="2"/>
</dbReference>
<name>A0A2A7B1J9_9FIRM</name>
<dbReference type="Gene3D" id="3.30.70.20">
    <property type="match status" value="1"/>
</dbReference>
<dbReference type="PANTHER" id="PTHR43193">
    <property type="match status" value="1"/>
</dbReference>
<dbReference type="PANTHER" id="PTHR43193:SF2">
    <property type="entry name" value="POLYFERREDOXIN PROTEIN FWDF"/>
    <property type="match status" value="1"/>
</dbReference>
<dbReference type="AlphaFoldDB" id="A0A2A7B1J9"/>
<proteinExistence type="predicted"/>
<dbReference type="Proteomes" id="UP000220480">
    <property type="component" value="Unassembled WGS sequence"/>
</dbReference>
<evidence type="ECO:0000256" key="3">
    <source>
        <dbReference type="ARBA" id="ARBA00023014"/>
    </source>
</evidence>
<dbReference type="GO" id="GO:0046872">
    <property type="term" value="F:metal ion binding"/>
    <property type="evidence" value="ECO:0007669"/>
    <property type="project" value="UniProtKB-KW"/>
</dbReference>
<dbReference type="EMBL" id="NMTZ01000002">
    <property type="protein sequence ID" value="PDX85245.1"/>
    <property type="molecule type" value="Genomic_DNA"/>
</dbReference>
<feature type="domain" description="4Fe-4S ferredoxin-type" evidence="4">
    <location>
        <begin position="35"/>
        <end position="65"/>
    </location>
</feature>
<dbReference type="GO" id="GO:0051536">
    <property type="term" value="F:iron-sulfur cluster binding"/>
    <property type="evidence" value="ECO:0007669"/>
    <property type="project" value="UniProtKB-KW"/>
</dbReference>
<comment type="caution">
    <text evidence="5">The sequence shown here is derived from an EMBL/GenBank/DDBJ whole genome shotgun (WGS) entry which is preliminary data.</text>
</comment>
<evidence type="ECO:0000256" key="1">
    <source>
        <dbReference type="ARBA" id="ARBA00022723"/>
    </source>
</evidence>
<organism evidence="5 6">
    <name type="scientific">Faecalibacterium prausnitzii</name>
    <dbReference type="NCBI Taxonomy" id="853"/>
    <lineage>
        <taxon>Bacteria</taxon>
        <taxon>Bacillati</taxon>
        <taxon>Bacillota</taxon>
        <taxon>Clostridia</taxon>
        <taxon>Eubacteriales</taxon>
        <taxon>Oscillospiraceae</taxon>
        <taxon>Faecalibacterium</taxon>
    </lineage>
</organism>
<evidence type="ECO:0000256" key="2">
    <source>
        <dbReference type="ARBA" id="ARBA00023004"/>
    </source>
</evidence>
<sequence length="399" mass="45428">MIEIKEKSKCCGCTACQSACPKMCIEMIPDEEGFLYPKVDQRKCVNCGACERVCPFITGFKKNPAIESLVVRNSENQILDNSTSGGAFSALAMYALEQNGVAYGCICDNKMHIVHACTDDTGVELSAFRGSKYVQSEIQGIFHKVEKNLKEGRFVTFSGTSCQIAGLNNYLKKDYENLLTVEVICHGTPSPYLWKLYVEWMKAKYKSNPVQFSFRKKTYGYHSGTMEVLFEDGQKYTGSARVDLMLKSFFSEISSRQSCYGCPCKGLERPADISIYDCWNADKLIEGLEDDDRGYTNVMVNTDRGRKAIDYCKKRKLLWMQSVSTEKAIGYDGIMVCNYPHKHKNREQFYKTVKDEGIYKAVQRYIPISRKDYMIENSKQLIYRAGLIEIARKVKGRCK</sequence>
<dbReference type="InterPro" id="IPR052977">
    <property type="entry name" value="Polyferredoxin-like_ET"/>
</dbReference>
<protein>
    <recommendedName>
        <fullName evidence="4">4Fe-4S ferredoxin-type domain-containing protein</fullName>
    </recommendedName>
</protein>
<evidence type="ECO:0000259" key="4">
    <source>
        <dbReference type="PROSITE" id="PS51379"/>
    </source>
</evidence>
<dbReference type="Pfam" id="PF12838">
    <property type="entry name" value="Fer4_7"/>
    <property type="match status" value="1"/>
</dbReference>
<dbReference type="InterPro" id="IPR007525">
    <property type="entry name" value="FrhB_FdhB_C"/>
</dbReference>
<evidence type="ECO:0000313" key="5">
    <source>
        <dbReference type="EMBL" id="PDX85245.1"/>
    </source>
</evidence>
<feature type="domain" description="4Fe-4S ferredoxin-type" evidence="4">
    <location>
        <begin position="1"/>
        <end position="30"/>
    </location>
</feature>
<dbReference type="PROSITE" id="PS00198">
    <property type="entry name" value="4FE4S_FER_1"/>
    <property type="match status" value="1"/>
</dbReference>
<dbReference type="InterPro" id="IPR017896">
    <property type="entry name" value="4Fe4S_Fe-S-bd"/>
</dbReference>
<keyword evidence="2" id="KW-0408">Iron</keyword>
<gene>
    <name evidence="5" type="ORF">CGS59_01275</name>
</gene>
<dbReference type="InterPro" id="IPR017900">
    <property type="entry name" value="4Fe4S_Fe_S_CS"/>
</dbReference>
<keyword evidence="3" id="KW-0411">Iron-sulfur</keyword>
<dbReference type="RefSeq" id="WP_097778594.1">
    <property type="nucleotide sequence ID" value="NZ_NMTZ01000002.1"/>
</dbReference>
<accession>A0A2A7B1J9</accession>
<dbReference type="SUPFAM" id="SSF54862">
    <property type="entry name" value="4Fe-4S ferredoxins"/>
    <property type="match status" value="1"/>
</dbReference>
<keyword evidence="1" id="KW-0479">Metal-binding</keyword>
<dbReference type="Pfam" id="PF04432">
    <property type="entry name" value="FrhB_FdhB_C"/>
    <property type="match status" value="1"/>
</dbReference>
<evidence type="ECO:0000313" key="6">
    <source>
        <dbReference type="Proteomes" id="UP000220480"/>
    </source>
</evidence>
<reference evidence="5 6" key="1">
    <citation type="journal article" date="2017" name="Front. Microbiol.">
        <title>New Insights into the Diversity of the Genus Faecalibacterium.</title>
        <authorList>
            <person name="Benevides L."/>
            <person name="Burman S."/>
            <person name="Martin R."/>
            <person name="Robert V."/>
            <person name="Thomas M."/>
            <person name="Miquel S."/>
            <person name="Chain F."/>
            <person name="Sokol H."/>
            <person name="Bermudez-Humaran L.G."/>
            <person name="Morrison M."/>
            <person name="Langella P."/>
            <person name="Azevedo V.A."/>
            <person name="Chatel J.M."/>
            <person name="Soares S."/>
        </authorList>
    </citation>
    <scope>NUCLEOTIDE SEQUENCE [LARGE SCALE GENOMIC DNA]</scope>
    <source>
        <strain evidence="5 6">CNCM I 4644</strain>
    </source>
</reference>